<evidence type="ECO:0000313" key="3">
    <source>
        <dbReference type="Proteomes" id="UP000285744"/>
    </source>
</evidence>
<evidence type="ECO:0000256" key="1">
    <source>
        <dbReference type="SAM" id="SignalP"/>
    </source>
</evidence>
<accession>A0A420F0K0</accession>
<name>A0A420F0K0_9ACTN</name>
<keyword evidence="1" id="KW-0732">Signal</keyword>
<feature type="chain" id="PRO_5038968043" evidence="1">
    <location>
        <begin position="24"/>
        <end position="189"/>
    </location>
</feature>
<evidence type="ECO:0000313" key="2">
    <source>
        <dbReference type="EMBL" id="RKF26503.1"/>
    </source>
</evidence>
<sequence length="189" mass="19253">MWSRTFPRLALAAGLLAAAPACTTQDRGAAPDASAPVRPVVSPLPPLPPEGLRLSCGDAIPGTAPPPGYRTVAGAVAVPTAVLGYDRSPDGPEPAWWFAKWGLYVRAGAAAEVRVAPGWAGRARIGWGRDAMPAETVQVGPCPAASATWLVFTGGTWVSDPSCVPLVVDSGGQRVDVPVAVGTPCAGPR</sequence>
<protein>
    <submittedName>
        <fullName evidence="2">Uncharacterized protein</fullName>
    </submittedName>
</protein>
<reference evidence="2 3" key="1">
    <citation type="journal article" date="2018" name="Int. J. Syst. Evol. Microbiol.">
        <title>Micromonospora globbae sp. nov., an endophytic actinomycete isolated from roots of Globba winitii C. H. Wright.</title>
        <authorList>
            <person name="Kuncharoen N."/>
            <person name="Pittayakhajonwut P."/>
            <person name="Tanasupawat S."/>
        </authorList>
    </citation>
    <scope>NUCLEOTIDE SEQUENCE [LARGE SCALE GENOMIC DNA]</scope>
    <source>
        <strain evidence="2 3">WPS1-2</strain>
    </source>
</reference>
<dbReference type="EMBL" id="RAQQ01000010">
    <property type="protein sequence ID" value="RKF26503.1"/>
    <property type="molecule type" value="Genomic_DNA"/>
</dbReference>
<feature type="signal peptide" evidence="1">
    <location>
        <begin position="1"/>
        <end position="23"/>
    </location>
</feature>
<gene>
    <name evidence="2" type="ORF">D7I43_16050</name>
</gene>
<organism evidence="2 3">
    <name type="scientific">Micromonospora globbae</name>
    <dbReference type="NCBI Taxonomy" id="1894969"/>
    <lineage>
        <taxon>Bacteria</taxon>
        <taxon>Bacillati</taxon>
        <taxon>Actinomycetota</taxon>
        <taxon>Actinomycetes</taxon>
        <taxon>Micromonosporales</taxon>
        <taxon>Micromonosporaceae</taxon>
        <taxon>Micromonospora</taxon>
    </lineage>
</organism>
<dbReference type="OrthoDB" id="3385710at2"/>
<dbReference type="Proteomes" id="UP000285744">
    <property type="component" value="Unassembled WGS sequence"/>
</dbReference>
<proteinExistence type="predicted"/>
<dbReference type="RefSeq" id="WP_120329300.1">
    <property type="nucleotide sequence ID" value="NZ_CP109307.1"/>
</dbReference>
<dbReference type="AlphaFoldDB" id="A0A420F0K0"/>
<comment type="caution">
    <text evidence="2">The sequence shown here is derived from an EMBL/GenBank/DDBJ whole genome shotgun (WGS) entry which is preliminary data.</text>
</comment>